<organism evidence="12 13">
    <name type="scientific">Amblyomma americanum</name>
    <name type="common">Lone star tick</name>
    <dbReference type="NCBI Taxonomy" id="6943"/>
    <lineage>
        <taxon>Eukaryota</taxon>
        <taxon>Metazoa</taxon>
        <taxon>Ecdysozoa</taxon>
        <taxon>Arthropoda</taxon>
        <taxon>Chelicerata</taxon>
        <taxon>Arachnida</taxon>
        <taxon>Acari</taxon>
        <taxon>Parasitiformes</taxon>
        <taxon>Ixodida</taxon>
        <taxon>Ixodoidea</taxon>
        <taxon>Ixodidae</taxon>
        <taxon>Amblyomminae</taxon>
        <taxon>Amblyomma</taxon>
    </lineage>
</organism>
<feature type="transmembrane region" description="Helical" evidence="9">
    <location>
        <begin position="209"/>
        <end position="231"/>
    </location>
</feature>
<sequence length="448" mass="50193">MVLMIVSASLIIVKGSLAVRSVENYMSWSASTMWKVGSDYSMAVCLVLLAFVAWRRWQRCLSPSAFAAALFGVLSTGCILESVLQFITVMHNEFMKISATELRETTFVVDFIVTVMVIGNFILAELKDSVIKAPTQSQELIDEDNSSVLGRQICTTLFPLLKDIVRRRTTAEIPLLRRSIRCRQLACSFASQQKACKSRHGRMVTLMSMAFKVLWVDALRLALCLVAYYASIFARIPALELLLNSCSEASMTVGVLLFAATATCELLLSCYFGDLVNSFGSRIRSLLQGVVFQKVTTMSALTRARYTAAQITSLLSVDCWQVAYSSFAIPVPLFGAIFLPFVFWMLGVRAGLKPTLCCVAWTVVVLSLPVLCTFYQNRTWKNTTRARDERLKATTDLLSTIRVVKMYAWEDALQENVRRFRDIEIKWLFHVNLLDAVLDCVYSSTSSV</sequence>
<proteinExistence type="predicted"/>
<keyword evidence="10" id="KW-0732">Signal</keyword>
<dbReference type="Pfam" id="PF00664">
    <property type="entry name" value="ABC_membrane"/>
    <property type="match status" value="1"/>
</dbReference>
<dbReference type="GO" id="GO:0140359">
    <property type="term" value="F:ABC-type transporter activity"/>
    <property type="evidence" value="ECO:0007669"/>
    <property type="project" value="InterPro"/>
</dbReference>
<evidence type="ECO:0000259" key="11">
    <source>
        <dbReference type="PROSITE" id="PS50929"/>
    </source>
</evidence>
<evidence type="ECO:0000256" key="2">
    <source>
        <dbReference type="ARBA" id="ARBA00022448"/>
    </source>
</evidence>
<keyword evidence="7 9" id="KW-1133">Transmembrane helix</keyword>
<evidence type="ECO:0000256" key="7">
    <source>
        <dbReference type="ARBA" id="ARBA00022989"/>
    </source>
</evidence>
<dbReference type="GO" id="GO:0016020">
    <property type="term" value="C:membrane"/>
    <property type="evidence" value="ECO:0007669"/>
    <property type="project" value="InterPro"/>
</dbReference>
<keyword evidence="5" id="KW-0547">Nucleotide-binding</keyword>
<accession>A0AAQ4EK94</accession>
<evidence type="ECO:0000256" key="3">
    <source>
        <dbReference type="ARBA" id="ARBA00022692"/>
    </source>
</evidence>
<comment type="caution">
    <text evidence="12">The sequence shown here is derived from an EMBL/GenBank/DDBJ whole genome shotgun (WGS) entry which is preliminary data.</text>
</comment>
<reference evidence="12 13" key="1">
    <citation type="journal article" date="2023" name="Arcadia Sci">
        <title>De novo assembly of a long-read Amblyomma americanum tick genome.</title>
        <authorList>
            <person name="Chou S."/>
            <person name="Poskanzer K.E."/>
            <person name="Rollins M."/>
            <person name="Thuy-Boun P.S."/>
        </authorList>
    </citation>
    <scope>NUCLEOTIDE SEQUENCE [LARGE SCALE GENOMIC DNA]</scope>
    <source>
        <strain evidence="12">F_SG_1</strain>
        <tissue evidence="12">Salivary glands</tissue>
    </source>
</reference>
<dbReference type="GO" id="GO:0005524">
    <property type="term" value="F:ATP binding"/>
    <property type="evidence" value="ECO:0007669"/>
    <property type="project" value="UniProtKB-KW"/>
</dbReference>
<keyword evidence="13" id="KW-1185">Reference proteome</keyword>
<feature type="domain" description="ABC transmembrane type-1" evidence="11">
    <location>
        <begin position="237"/>
        <end position="448"/>
    </location>
</feature>
<evidence type="ECO:0000256" key="9">
    <source>
        <dbReference type="SAM" id="Phobius"/>
    </source>
</evidence>
<comment type="subcellular location">
    <subcellularLocation>
        <location evidence="1">Endomembrane system</location>
        <topology evidence="1">Multi-pass membrane protein</topology>
    </subcellularLocation>
</comment>
<evidence type="ECO:0000256" key="8">
    <source>
        <dbReference type="ARBA" id="ARBA00023136"/>
    </source>
</evidence>
<dbReference type="PROSITE" id="PS50929">
    <property type="entry name" value="ABC_TM1F"/>
    <property type="match status" value="1"/>
</dbReference>
<feature type="chain" id="PRO_5042819210" description="ABC transmembrane type-1 domain-containing protein" evidence="10">
    <location>
        <begin position="19"/>
        <end position="448"/>
    </location>
</feature>
<dbReference type="GO" id="GO:0012505">
    <property type="term" value="C:endomembrane system"/>
    <property type="evidence" value="ECO:0007669"/>
    <property type="project" value="UniProtKB-SubCell"/>
</dbReference>
<evidence type="ECO:0000256" key="5">
    <source>
        <dbReference type="ARBA" id="ARBA00022741"/>
    </source>
</evidence>
<feature type="transmembrane region" description="Helical" evidence="9">
    <location>
        <begin position="34"/>
        <end position="54"/>
    </location>
</feature>
<dbReference type="SUPFAM" id="SSF90123">
    <property type="entry name" value="ABC transporter transmembrane region"/>
    <property type="match status" value="1"/>
</dbReference>
<dbReference type="InterPro" id="IPR050173">
    <property type="entry name" value="ABC_transporter_C-like"/>
</dbReference>
<gene>
    <name evidence="12" type="ORF">V5799_010439</name>
</gene>
<protein>
    <recommendedName>
        <fullName evidence="11">ABC transmembrane type-1 domain-containing protein</fullName>
    </recommendedName>
</protein>
<dbReference type="InterPro" id="IPR036640">
    <property type="entry name" value="ABC1_TM_sf"/>
</dbReference>
<name>A0AAQ4EK94_AMBAM</name>
<keyword evidence="8 9" id="KW-0472">Membrane</keyword>
<feature type="transmembrane region" description="Helical" evidence="9">
    <location>
        <begin position="66"/>
        <end position="87"/>
    </location>
</feature>
<evidence type="ECO:0000256" key="1">
    <source>
        <dbReference type="ARBA" id="ARBA00004127"/>
    </source>
</evidence>
<dbReference type="EMBL" id="JARKHS020014647">
    <property type="protein sequence ID" value="KAK8775028.1"/>
    <property type="molecule type" value="Genomic_DNA"/>
</dbReference>
<dbReference type="InterPro" id="IPR011527">
    <property type="entry name" value="ABC1_TM_dom"/>
</dbReference>
<keyword evidence="3 9" id="KW-0812">Transmembrane</keyword>
<dbReference type="PANTHER" id="PTHR24223:SF443">
    <property type="entry name" value="MULTIDRUG-RESISTANCE LIKE PROTEIN 1, ISOFORM I"/>
    <property type="match status" value="1"/>
</dbReference>
<keyword evidence="2" id="KW-0813">Transport</keyword>
<evidence type="ECO:0000256" key="10">
    <source>
        <dbReference type="SAM" id="SignalP"/>
    </source>
</evidence>
<dbReference type="AlphaFoldDB" id="A0AAQ4EK94"/>
<feature type="non-terminal residue" evidence="12">
    <location>
        <position position="448"/>
    </location>
</feature>
<dbReference type="PANTHER" id="PTHR24223">
    <property type="entry name" value="ATP-BINDING CASSETTE SUB-FAMILY C"/>
    <property type="match status" value="1"/>
</dbReference>
<feature type="transmembrane region" description="Helical" evidence="9">
    <location>
        <begin position="322"/>
        <end position="346"/>
    </location>
</feature>
<dbReference type="Gene3D" id="1.20.1560.10">
    <property type="entry name" value="ABC transporter type 1, transmembrane domain"/>
    <property type="match status" value="1"/>
</dbReference>
<feature type="transmembrane region" description="Helical" evidence="9">
    <location>
        <begin position="251"/>
        <end position="272"/>
    </location>
</feature>
<dbReference type="Proteomes" id="UP001321473">
    <property type="component" value="Unassembled WGS sequence"/>
</dbReference>
<evidence type="ECO:0000256" key="6">
    <source>
        <dbReference type="ARBA" id="ARBA00022840"/>
    </source>
</evidence>
<feature type="transmembrane region" description="Helical" evidence="9">
    <location>
        <begin position="107"/>
        <end position="126"/>
    </location>
</feature>
<feature type="signal peptide" evidence="10">
    <location>
        <begin position="1"/>
        <end position="18"/>
    </location>
</feature>
<evidence type="ECO:0000256" key="4">
    <source>
        <dbReference type="ARBA" id="ARBA00022737"/>
    </source>
</evidence>
<keyword evidence="4" id="KW-0677">Repeat</keyword>
<evidence type="ECO:0000313" key="12">
    <source>
        <dbReference type="EMBL" id="KAK8775028.1"/>
    </source>
</evidence>
<keyword evidence="6" id="KW-0067">ATP-binding</keyword>
<feature type="transmembrane region" description="Helical" evidence="9">
    <location>
        <begin position="352"/>
        <end position="375"/>
    </location>
</feature>
<evidence type="ECO:0000313" key="13">
    <source>
        <dbReference type="Proteomes" id="UP001321473"/>
    </source>
</evidence>